<dbReference type="OrthoDB" id="2376247at2759"/>
<accession>A0A9N9HY89</accession>
<proteinExistence type="predicted"/>
<name>A0A9N9HY89_9GLOM</name>
<gene>
    <name evidence="1" type="ORF">FCALED_LOCUS13922</name>
</gene>
<keyword evidence="2" id="KW-1185">Reference proteome</keyword>
<comment type="caution">
    <text evidence="1">The sequence shown here is derived from an EMBL/GenBank/DDBJ whole genome shotgun (WGS) entry which is preliminary data.</text>
</comment>
<organism evidence="1 2">
    <name type="scientific">Funneliformis caledonium</name>
    <dbReference type="NCBI Taxonomy" id="1117310"/>
    <lineage>
        <taxon>Eukaryota</taxon>
        <taxon>Fungi</taxon>
        <taxon>Fungi incertae sedis</taxon>
        <taxon>Mucoromycota</taxon>
        <taxon>Glomeromycotina</taxon>
        <taxon>Glomeromycetes</taxon>
        <taxon>Glomerales</taxon>
        <taxon>Glomeraceae</taxon>
        <taxon>Funneliformis</taxon>
    </lineage>
</organism>
<evidence type="ECO:0000313" key="2">
    <source>
        <dbReference type="Proteomes" id="UP000789570"/>
    </source>
</evidence>
<protein>
    <submittedName>
        <fullName evidence="1">9774_t:CDS:1</fullName>
    </submittedName>
</protein>
<reference evidence="1" key="1">
    <citation type="submission" date="2021-06" db="EMBL/GenBank/DDBJ databases">
        <authorList>
            <person name="Kallberg Y."/>
            <person name="Tangrot J."/>
            <person name="Rosling A."/>
        </authorList>
    </citation>
    <scope>NUCLEOTIDE SEQUENCE</scope>
    <source>
        <strain evidence="1">UK204</strain>
    </source>
</reference>
<sequence>MILSKENILELAHESNIPSPEDLIKFLKKENMAPAVVKIKIIPPSMNSPELDKNIDLLTRFISGVSTLNLYHAMSGFDIDHVEETTKYMNEKAKSFFDLIKGKLMSIILPEETHSFLHFEDTTTSVELHLSLLKELFASFKFKPDVTQQLDSILTFVGDNLKSLGLNWRETKQNIGFFTNVFYVESGKIKLRAFYLHIENESWSVHIGKSAVAGREKFAMDYDDLLFNLSDGGMADNREFMKGIIDKITSGGRQDIMDFLDGKRVNV</sequence>
<dbReference type="Proteomes" id="UP000789570">
    <property type="component" value="Unassembled WGS sequence"/>
</dbReference>
<dbReference type="EMBL" id="CAJVPQ010008923">
    <property type="protein sequence ID" value="CAG8711194.1"/>
    <property type="molecule type" value="Genomic_DNA"/>
</dbReference>
<dbReference type="AlphaFoldDB" id="A0A9N9HY89"/>
<evidence type="ECO:0000313" key="1">
    <source>
        <dbReference type="EMBL" id="CAG8711194.1"/>
    </source>
</evidence>